<dbReference type="RefSeq" id="WP_072986263.1">
    <property type="nucleotide sequence ID" value="NZ_FQZB01000007.1"/>
</dbReference>
<name>A0A1M6I8H8_9CLOT</name>
<comment type="similarity">
    <text evidence="6">Belongs to the ABC-4 integral membrane protein family.</text>
</comment>
<dbReference type="PANTHER" id="PTHR30572">
    <property type="entry name" value="MEMBRANE COMPONENT OF TRANSPORTER-RELATED"/>
    <property type="match status" value="1"/>
</dbReference>
<comment type="subcellular location">
    <subcellularLocation>
        <location evidence="1">Cell membrane</location>
        <topology evidence="1">Multi-pass membrane protein</topology>
    </subcellularLocation>
</comment>
<keyword evidence="5 7" id="KW-0472">Membrane</keyword>
<evidence type="ECO:0000256" key="1">
    <source>
        <dbReference type="ARBA" id="ARBA00004651"/>
    </source>
</evidence>
<feature type="transmembrane region" description="Helical" evidence="7">
    <location>
        <begin position="852"/>
        <end position="872"/>
    </location>
</feature>
<protein>
    <submittedName>
        <fullName evidence="9">MacB-like core domain-containing protein</fullName>
    </submittedName>
</protein>
<reference evidence="9 10" key="1">
    <citation type="submission" date="2016-11" db="EMBL/GenBank/DDBJ databases">
        <authorList>
            <person name="Jaros S."/>
            <person name="Januszkiewicz K."/>
            <person name="Wedrychowicz H."/>
        </authorList>
    </citation>
    <scope>NUCLEOTIDE SEQUENCE [LARGE SCALE GENOMIC DNA]</scope>
    <source>
        <strain evidence="9 10">DSM 21758</strain>
    </source>
</reference>
<dbReference type="Pfam" id="PF02687">
    <property type="entry name" value="FtsX"/>
    <property type="match status" value="2"/>
</dbReference>
<dbReference type="STRING" id="1121302.SAMN02745163_01727"/>
<feature type="transmembrane region" description="Helical" evidence="7">
    <location>
        <begin position="461"/>
        <end position="482"/>
    </location>
</feature>
<feature type="transmembrane region" description="Helical" evidence="7">
    <location>
        <begin position="772"/>
        <end position="792"/>
    </location>
</feature>
<keyword evidence="4 7" id="KW-1133">Transmembrane helix</keyword>
<dbReference type="OrthoDB" id="9793166at2"/>
<keyword evidence="3 7" id="KW-0812">Transmembrane</keyword>
<gene>
    <name evidence="9" type="ORF">SAMN02745163_01727</name>
</gene>
<feature type="transmembrane region" description="Helical" evidence="7">
    <location>
        <begin position="283"/>
        <end position="307"/>
    </location>
</feature>
<dbReference type="PANTHER" id="PTHR30572:SF4">
    <property type="entry name" value="ABC TRANSPORTER PERMEASE YTRF"/>
    <property type="match status" value="1"/>
</dbReference>
<sequence>MKSYLELANRNLINNRKNTLVCIIGIILGTVIMTTTSIIYRAESNTSEEALKKAVGYYDVKFENLSKEQIKNLKNDKRVSNSAVYKKIGISEVKNNFENQYYDVLALGNDAYNNIFTFDIIAGRKPENSSEILIDNFVLETIGKGRRIGDNIDFDVLSGQVSRDDLIFKSKHKGSYDIKSIIEKKEKKSYKIVGIFQSPEEYKNKANTMFTRLTDEEIKSMDKLDVLGTLKFTDMYLEDGISKDLGIKYIPKVVVPDYLQEGAIQSQVKWPDYSSVKNAGGGLGAVGGVIIIFVVCLFVFGVIYNAFNISIVERLKQFGILRAVGATRKQLGKLIFYEAFIIYIIGITVGLVLGVVNTRVLVFGLCKLFELDFSSIKFSISLSYFVIIPLSILFIVMLAANKALFKDTKLSPIQSMNESTLIDDSKIDKVNDIKKINKIFNIEGELSYKNLSRNKKRNKTCLKSIALSMIIIMFFFSQIFLYKIEESSIMPSNNWDIKYSRINRSFSNEDMSNLKKVSGVEDVYVDKTISIGIPIEENKLNKRILESYSSHTTDMGQPERGYKNYYGVKSIFRAVDENTLKVYESNLKEGELNYSKLMNDGIIIVNSGTTEVVANMGQAGINHYFYDVEKILDVKVGDKIKIPIGQSFTIGEDMKKYFNSGHVDTSKFKEFTVIGIVAKDALRNAINTRKPENLTEDITFITSNDVFYKLGINVVGDLDIKTNINGDRTEALKGIKEYASSNYDSNIDLYSKMIDYKNSVNRALCWDVNFEINILVIVILNIVNTFNASIIARKKELASLRAIGMTRKQINKMLLLEGAFLGVLASFLGLILGTLPSYLSQMFMYQKDYGKLTLISLITIIVLIIICILSTIGSLRKLRNLSIVDNIRSE</sequence>
<dbReference type="InterPro" id="IPR050250">
    <property type="entry name" value="Macrolide_Exporter_MacB"/>
</dbReference>
<feature type="domain" description="ABC3 transporter permease C-terminal" evidence="8">
    <location>
        <begin position="774"/>
        <end position="882"/>
    </location>
</feature>
<evidence type="ECO:0000256" key="7">
    <source>
        <dbReference type="SAM" id="Phobius"/>
    </source>
</evidence>
<keyword evidence="10" id="KW-1185">Reference proteome</keyword>
<dbReference type="GO" id="GO:0005886">
    <property type="term" value="C:plasma membrane"/>
    <property type="evidence" value="ECO:0007669"/>
    <property type="project" value="UniProtKB-SubCell"/>
</dbReference>
<organism evidence="9 10">
    <name type="scientific">Clostridium cavendishii DSM 21758</name>
    <dbReference type="NCBI Taxonomy" id="1121302"/>
    <lineage>
        <taxon>Bacteria</taxon>
        <taxon>Bacillati</taxon>
        <taxon>Bacillota</taxon>
        <taxon>Clostridia</taxon>
        <taxon>Eubacteriales</taxon>
        <taxon>Clostridiaceae</taxon>
        <taxon>Clostridium</taxon>
    </lineage>
</organism>
<keyword evidence="2" id="KW-1003">Cell membrane</keyword>
<evidence type="ECO:0000256" key="3">
    <source>
        <dbReference type="ARBA" id="ARBA00022692"/>
    </source>
</evidence>
<evidence type="ECO:0000256" key="5">
    <source>
        <dbReference type="ARBA" id="ARBA00023136"/>
    </source>
</evidence>
<feature type="transmembrane region" description="Helical" evidence="7">
    <location>
        <begin position="20"/>
        <end position="40"/>
    </location>
</feature>
<dbReference type="Proteomes" id="UP000184310">
    <property type="component" value="Unassembled WGS sequence"/>
</dbReference>
<proteinExistence type="inferred from homology"/>
<accession>A0A1M6I8H8</accession>
<feature type="transmembrane region" description="Helical" evidence="7">
    <location>
        <begin position="376"/>
        <end position="400"/>
    </location>
</feature>
<feature type="transmembrane region" description="Helical" evidence="7">
    <location>
        <begin position="334"/>
        <end position="356"/>
    </location>
</feature>
<feature type="transmembrane region" description="Helical" evidence="7">
    <location>
        <begin position="813"/>
        <end position="832"/>
    </location>
</feature>
<evidence type="ECO:0000256" key="2">
    <source>
        <dbReference type="ARBA" id="ARBA00022475"/>
    </source>
</evidence>
<feature type="domain" description="ABC3 transporter permease C-terminal" evidence="8">
    <location>
        <begin position="290"/>
        <end position="400"/>
    </location>
</feature>
<evidence type="ECO:0000313" key="10">
    <source>
        <dbReference type="Proteomes" id="UP000184310"/>
    </source>
</evidence>
<evidence type="ECO:0000313" key="9">
    <source>
        <dbReference type="EMBL" id="SHJ30686.1"/>
    </source>
</evidence>
<evidence type="ECO:0000256" key="4">
    <source>
        <dbReference type="ARBA" id="ARBA00022989"/>
    </source>
</evidence>
<dbReference type="InterPro" id="IPR003838">
    <property type="entry name" value="ABC3_permease_C"/>
</dbReference>
<evidence type="ECO:0000256" key="6">
    <source>
        <dbReference type="ARBA" id="ARBA00038076"/>
    </source>
</evidence>
<evidence type="ECO:0000259" key="8">
    <source>
        <dbReference type="Pfam" id="PF02687"/>
    </source>
</evidence>
<dbReference type="AlphaFoldDB" id="A0A1M6I8H8"/>
<dbReference type="GO" id="GO:0022857">
    <property type="term" value="F:transmembrane transporter activity"/>
    <property type="evidence" value="ECO:0007669"/>
    <property type="project" value="TreeGrafter"/>
</dbReference>
<dbReference type="EMBL" id="FQZB01000007">
    <property type="protein sequence ID" value="SHJ30686.1"/>
    <property type="molecule type" value="Genomic_DNA"/>
</dbReference>